<dbReference type="GO" id="GO:0003723">
    <property type="term" value="F:RNA binding"/>
    <property type="evidence" value="ECO:0007669"/>
    <property type="project" value="TreeGrafter"/>
</dbReference>
<evidence type="ECO:0000256" key="5">
    <source>
        <dbReference type="SAM" id="MobiDB-lite"/>
    </source>
</evidence>
<dbReference type="PANTHER" id="PTHR23340">
    <property type="entry name" value="ARGININE/SERINE RICH SPLICING FACTOR SF4/14"/>
    <property type="match status" value="1"/>
</dbReference>
<name>A0A182TR91_9DIPT</name>
<dbReference type="Proteomes" id="UP000075902">
    <property type="component" value="Unassembled WGS sequence"/>
</dbReference>
<dbReference type="InterPro" id="IPR040169">
    <property type="entry name" value="SUGP1/2"/>
</dbReference>
<comment type="subcellular location">
    <subcellularLocation>
        <location evidence="1">Nucleus</location>
    </subcellularLocation>
</comment>
<dbReference type="AlphaFoldDB" id="A0A182TR91"/>
<proteinExistence type="predicted"/>
<evidence type="ECO:0000313" key="7">
    <source>
        <dbReference type="Proteomes" id="UP000075902"/>
    </source>
</evidence>
<reference evidence="6" key="2">
    <citation type="submission" date="2020-05" db="UniProtKB">
        <authorList>
            <consortium name="EnsemblMetazoa"/>
        </authorList>
    </citation>
    <scope>IDENTIFICATION</scope>
    <source>
        <strain evidence="6">CM1001059</strain>
    </source>
</reference>
<feature type="region of interest" description="Disordered" evidence="5">
    <location>
        <begin position="31"/>
        <end position="51"/>
    </location>
</feature>
<dbReference type="PANTHER" id="PTHR23340:SF0">
    <property type="entry name" value="SURP AND G-PATCH DOMAIN-CONTAINING PROTEIN 1 ISOFORM X1"/>
    <property type="match status" value="1"/>
</dbReference>
<feature type="compositionally biased region" description="Low complexity" evidence="5">
    <location>
        <begin position="31"/>
        <end position="50"/>
    </location>
</feature>
<dbReference type="GO" id="GO:0006397">
    <property type="term" value="P:mRNA processing"/>
    <property type="evidence" value="ECO:0007669"/>
    <property type="project" value="UniProtKB-KW"/>
</dbReference>
<reference evidence="7" key="1">
    <citation type="submission" date="2014-01" db="EMBL/GenBank/DDBJ databases">
        <title>The Genome Sequence of Anopheles melas CM1001059_A (V2).</title>
        <authorList>
            <consortium name="The Broad Institute Genomics Platform"/>
            <person name="Neafsey D.E."/>
            <person name="Besansky N."/>
            <person name="Howell P."/>
            <person name="Walton C."/>
            <person name="Young S.K."/>
            <person name="Zeng Q."/>
            <person name="Gargeya S."/>
            <person name="Fitzgerald M."/>
            <person name="Haas B."/>
            <person name="Abouelleil A."/>
            <person name="Allen A.W."/>
            <person name="Alvarado L."/>
            <person name="Arachchi H.M."/>
            <person name="Berlin A.M."/>
            <person name="Chapman S.B."/>
            <person name="Gainer-Dewar J."/>
            <person name="Goldberg J."/>
            <person name="Griggs A."/>
            <person name="Gujja S."/>
            <person name="Hansen M."/>
            <person name="Howarth C."/>
            <person name="Imamovic A."/>
            <person name="Ireland A."/>
            <person name="Larimer J."/>
            <person name="McCowan C."/>
            <person name="Murphy C."/>
            <person name="Pearson M."/>
            <person name="Poon T.W."/>
            <person name="Priest M."/>
            <person name="Roberts A."/>
            <person name="Saif S."/>
            <person name="Shea T."/>
            <person name="Sisk P."/>
            <person name="Sykes S."/>
            <person name="Wortman J."/>
            <person name="Nusbaum C."/>
            <person name="Birren B."/>
        </authorList>
    </citation>
    <scope>NUCLEOTIDE SEQUENCE [LARGE SCALE GENOMIC DNA]</scope>
    <source>
        <strain evidence="7">CM1001059</strain>
    </source>
</reference>
<organism evidence="6 7">
    <name type="scientific">Anopheles melas</name>
    <dbReference type="NCBI Taxonomy" id="34690"/>
    <lineage>
        <taxon>Eukaryota</taxon>
        <taxon>Metazoa</taxon>
        <taxon>Ecdysozoa</taxon>
        <taxon>Arthropoda</taxon>
        <taxon>Hexapoda</taxon>
        <taxon>Insecta</taxon>
        <taxon>Pterygota</taxon>
        <taxon>Neoptera</taxon>
        <taxon>Endopterygota</taxon>
        <taxon>Diptera</taxon>
        <taxon>Nematocera</taxon>
        <taxon>Culicoidea</taxon>
        <taxon>Culicidae</taxon>
        <taxon>Anophelinae</taxon>
        <taxon>Anopheles</taxon>
    </lineage>
</organism>
<dbReference type="STRING" id="34690.A0A182TR91"/>
<evidence type="ECO:0000256" key="2">
    <source>
        <dbReference type="ARBA" id="ARBA00022664"/>
    </source>
</evidence>
<dbReference type="EnsemblMetazoa" id="AMEC006900-RA">
    <property type="protein sequence ID" value="AMEC006900-PA"/>
    <property type="gene ID" value="AMEC006900"/>
</dbReference>
<dbReference type="GO" id="GO:0005654">
    <property type="term" value="C:nucleoplasm"/>
    <property type="evidence" value="ECO:0007669"/>
    <property type="project" value="TreeGrafter"/>
</dbReference>
<keyword evidence="2" id="KW-0507">mRNA processing</keyword>
<evidence type="ECO:0000313" key="6">
    <source>
        <dbReference type="EnsemblMetazoa" id="AMEC006900-PA"/>
    </source>
</evidence>
<sequence length="106" mass="11485">MSKQEQLIAQKRQQILEKQRTLELAKQIAAEATKDTTSATETAETSEATSGKVLLPFSNDGSFLERFKQLSEKIVKQTEDQVKPIVPEPDAAAAVEPTPTAVGVSS</sequence>
<keyword evidence="7" id="KW-1185">Reference proteome</keyword>
<dbReference type="GO" id="GO:0008380">
    <property type="term" value="P:RNA splicing"/>
    <property type="evidence" value="ECO:0007669"/>
    <property type="project" value="UniProtKB-KW"/>
</dbReference>
<keyword evidence="4" id="KW-0539">Nucleus</keyword>
<evidence type="ECO:0000256" key="3">
    <source>
        <dbReference type="ARBA" id="ARBA00023187"/>
    </source>
</evidence>
<evidence type="ECO:0000256" key="4">
    <source>
        <dbReference type="ARBA" id="ARBA00023242"/>
    </source>
</evidence>
<evidence type="ECO:0000256" key="1">
    <source>
        <dbReference type="ARBA" id="ARBA00004123"/>
    </source>
</evidence>
<dbReference type="VEuPathDB" id="VectorBase:AMEC006900"/>
<accession>A0A182TR91</accession>
<keyword evidence="3" id="KW-0508">mRNA splicing</keyword>
<protein>
    <submittedName>
        <fullName evidence="6">Uncharacterized protein</fullName>
    </submittedName>
</protein>